<comment type="caution">
    <text evidence="2">The sequence shown here is derived from an EMBL/GenBank/DDBJ whole genome shotgun (WGS) entry which is preliminary data.</text>
</comment>
<dbReference type="AlphaFoldDB" id="A0A5M9ZKY5"/>
<dbReference type="Proteomes" id="UP000410049">
    <property type="component" value="Unassembled WGS sequence"/>
</dbReference>
<feature type="region of interest" description="Disordered" evidence="1">
    <location>
        <begin position="1"/>
        <end position="41"/>
    </location>
</feature>
<organism evidence="2 3">
    <name type="scientific">Bifidobacterium myosotis</name>
    <dbReference type="NCBI Taxonomy" id="1630166"/>
    <lineage>
        <taxon>Bacteria</taxon>
        <taxon>Bacillati</taxon>
        <taxon>Actinomycetota</taxon>
        <taxon>Actinomycetes</taxon>
        <taxon>Bifidobacteriales</taxon>
        <taxon>Bifidobacteriaceae</taxon>
        <taxon>Bifidobacterium</taxon>
    </lineage>
</organism>
<name>A0A5M9ZKY5_9BIFI</name>
<evidence type="ECO:0000313" key="2">
    <source>
        <dbReference type="EMBL" id="KAA8828175.1"/>
    </source>
</evidence>
<protein>
    <recommendedName>
        <fullName evidence="4">Type I-E CRISPR-associated protein Cse2/CasB</fullName>
    </recommendedName>
</protein>
<dbReference type="InterPro" id="IPR038287">
    <property type="entry name" value="Cse2_sf"/>
</dbReference>
<evidence type="ECO:0000313" key="3">
    <source>
        <dbReference type="Proteomes" id="UP000410049"/>
    </source>
</evidence>
<dbReference type="EMBL" id="RZUH01000004">
    <property type="protein sequence ID" value="KAA8828175.1"/>
    <property type="molecule type" value="Genomic_DNA"/>
</dbReference>
<sequence length="228" mass="24408">MRHGVRAGARRMGYGPAARRPPRGVHVGRDAGRHPGGLGIRRQGEAMNAEEQWLGWLARAAGTLRAKTRANDPATGRRIMLLRRTLHEGPGRDGGVLDEWLLDMGWDPAWDAHRADAARTLALEAVWLTQARPAGGPDGDLGACLGRLDGGERQLARIQRATAPDRILRAVMAAVVRLAAHRIEPDWTRLGADLADLAGPDPKAADRVRAAWGASRASAAHGGAARTD</sequence>
<evidence type="ECO:0000256" key="1">
    <source>
        <dbReference type="SAM" id="MobiDB-lite"/>
    </source>
</evidence>
<gene>
    <name evidence="2" type="ORF">EMO91_06970</name>
</gene>
<evidence type="ECO:0008006" key="4">
    <source>
        <dbReference type="Google" id="ProtNLM"/>
    </source>
</evidence>
<dbReference type="Pfam" id="PF09485">
    <property type="entry name" value="CRISPR_Cse2"/>
    <property type="match status" value="1"/>
</dbReference>
<dbReference type="InterPro" id="IPR013382">
    <property type="entry name" value="CRISPR-assoc_prot_Cse2"/>
</dbReference>
<accession>A0A5M9ZKY5</accession>
<proteinExistence type="predicted"/>
<dbReference type="Gene3D" id="1.10.520.40">
    <property type="entry name" value="CRISPR-associated protein Cse2"/>
    <property type="match status" value="1"/>
</dbReference>
<reference evidence="2 3" key="1">
    <citation type="journal article" date="2019" name="Syst. Appl. Microbiol.">
        <title>Characterization of Bifidobacterium species in feaces of the Egyptian fruit bat: Description of B. vespertilionis sp. nov. and B. rousetti sp. nov.</title>
        <authorList>
            <person name="Modesto M."/>
            <person name="Satti M."/>
            <person name="Watanabe K."/>
            <person name="Puglisi E."/>
            <person name="Morelli L."/>
            <person name="Huang C.-H."/>
            <person name="Liou J.-S."/>
            <person name="Miyashita M."/>
            <person name="Tamura T."/>
            <person name="Saito S."/>
            <person name="Mori K."/>
            <person name="Huang L."/>
            <person name="Sciavilla P."/>
            <person name="Sandri C."/>
            <person name="Spiezio C."/>
            <person name="Vitali F."/>
            <person name="Cavalieri D."/>
            <person name="Perpetuini G."/>
            <person name="Tofalo R."/>
            <person name="Bonetti A."/>
            <person name="Arita M."/>
            <person name="Mattarelli P."/>
        </authorList>
    </citation>
    <scope>NUCLEOTIDE SEQUENCE [LARGE SCALE GENOMIC DNA]</scope>
    <source>
        <strain evidence="2 3">RST17</strain>
    </source>
</reference>